<dbReference type="SUPFAM" id="SSF49899">
    <property type="entry name" value="Concanavalin A-like lectins/glucanases"/>
    <property type="match status" value="1"/>
</dbReference>
<keyword evidence="4 6" id="KW-1133">Transmembrane helix</keyword>
<evidence type="ECO:0000313" key="9">
    <source>
        <dbReference type="EMBL" id="KYK61859.1"/>
    </source>
</evidence>
<dbReference type="InterPro" id="IPR013320">
    <property type="entry name" value="ConA-like_dom_sf"/>
</dbReference>
<dbReference type="STRING" id="98403.A0A151GXM7"/>
<comment type="subcellular location">
    <subcellularLocation>
        <location evidence="1">Membrane</location>
        <topology evidence="1">Single-pass type I membrane protein</topology>
    </subcellularLocation>
</comment>
<reference evidence="9 10" key="1">
    <citation type="journal article" date="2016" name="Sci. Rep.">
        <title>Insights into Adaptations to a Near-Obligate Nematode Endoparasitic Lifestyle from the Finished Genome of Drechmeria coniospora.</title>
        <authorList>
            <person name="Zhang L."/>
            <person name="Zhou Z."/>
            <person name="Guo Q."/>
            <person name="Fokkens L."/>
            <person name="Miskei M."/>
            <person name="Pocsi I."/>
            <person name="Zhang W."/>
            <person name="Chen M."/>
            <person name="Wang L."/>
            <person name="Sun Y."/>
            <person name="Donzelli B.G."/>
            <person name="Gibson D.M."/>
            <person name="Nelson D.R."/>
            <person name="Luo J.G."/>
            <person name="Rep M."/>
            <person name="Liu H."/>
            <person name="Yang S."/>
            <person name="Wang J."/>
            <person name="Krasnoff S.B."/>
            <person name="Xu Y."/>
            <person name="Molnar I."/>
            <person name="Lin M."/>
        </authorList>
    </citation>
    <scope>NUCLEOTIDE SEQUENCE [LARGE SCALE GENOMIC DNA]</scope>
    <source>
        <strain evidence="9 10">ARSEF 6962</strain>
    </source>
</reference>
<comment type="caution">
    <text evidence="9">The sequence shown here is derived from an EMBL/GenBank/DDBJ whole genome shotgun (WGS) entry which is preliminary data.</text>
</comment>
<evidence type="ECO:0000256" key="5">
    <source>
        <dbReference type="ARBA" id="ARBA00023136"/>
    </source>
</evidence>
<dbReference type="PANTHER" id="PTHR12223:SF28">
    <property type="entry name" value="LECTIN, MANNOSE BINDING 1 LIKE"/>
    <property type="match status" value="1"/>
</dbReference>
<gene>
    <name evidence="9" type="ORF">DCS_03003</name>
</gene>
<dbReference type="Gene3D" id="2.60.120.200">
    <property type="match status" value="1"/>
</dbReference>
<proteinExistence type="predicted"/>
<feature type="domain" description="L-type lectin-like" evidence="8">
    <location>
        <begin position="30"/>
        <end position="242"/>
    </location>
</feature>
<evidence type="ECO:0000256" key="1">
    <source>
        <dbReference type="ARBA" id="ARBA00004479"/>
    </source>
</evidence>
<dbReference type="GO" id="GO:0005793">
    <property type="term" value="C:endoplasmic reticulum-Golgi intermediate compartment"/>
    <property type="evidence" value="ECO:0007669"/>
    <property type="project" value="TreeGrafter"/>
</dbReference>
<evidence type="ECO:0000256" key="3">
    <source>
        <dbReference type="ARBA" id="ARBA00022729"/>
    </source>
</evidence>
<evidence type="ECO:0000259" key="8">
    <source>
        <dbReference type="PROSITE" id="PS51328"/>
    </source>
</evidence>
<dbReference type="PROSITE" id="PS51328">
    <property type="entry name" value="L_LECTIN_LIKE"/>
    <property type="match status" value="1"/>
</dbReference>
<dbReference type="AlphaFoldDB" id="A0A151GXM7"/>
<organism evidence="9 10">
    <name type="scientific">Drechmeria coniospora</name>
    <name type="common">Nematophagous fungus</name>
    <name type="synonym">Meria coniospora</name>
    <dbReference type="NCBI Taxonomy" id="98403"/>
    <lineage>
        <taxon>Eukaryota</taxon>
        <taxon>Fungi</taxon>
        <taxon>Dikarya</taxon>
        <taxon>Ascomycota</taxon>
        <taxon>Pezizomycotina</taxon>
        <taxon>Sordariomycetes</taxon>
        <taxon>Hypocreomycetidae</taxon>
        <taxon>Hypocreales</taxon>
        <taxon>Ophiocordycipitaceae</taxon>
        <taxon>Drechmeria</taxon>
    </lineage>
</organism>
<feature type="chain" id="PRO_5007581042" evidence="7">
    <location>
        <begin position="22"/>
        <end position="647"/>
    </location>
</feature>
<keyword evidence="10" id="KW-1185">Reference proteome</keyword>
<dbReference type="GO" id="GO:0006888">
    <property type="term" value="P:endoplasmic reticulum to Golgi vesicle-mediated transport"/>
    <property type="evidence" value="ECO:0007669"/>
    <property type="project" value="TreeGrafter"/>
</dbReference>
<evidence type="ECO:0000256" key="4">
    <source>
        <dbReference type="ARBA" id="ARBA00022989"/>
    </source>
</evidence>
<evidence type="ECO:0000256" key="6">
    <source>
        <dbReference type="SAM" id="Phobius"/>
    </source>
</evidence>
<evidence type="ECO:0000256" key="2">
    <source>
        <dbReference type="ARBA" id="ARBA00022692"/>
    </source>
</evidence>
<dbReference type="Pfam" id="PF03388">
    <property type="entry name" value="Lectin_leg-like"/>
    <property type="match status" value="1"/>
</dbReference>
<evidence type="ECO:0000256" key="7">
    <source>
        <dbReference type="SAM" id="SignalP"/>
    </source>
</evidence>
<dbReference type="InParanoid" id="A0A151GXM7"/>
<keyword evidence="3 7" id="KW-0732">Signal</keyword>
<keyword evidence="5 6" id="KW-0472">Membrane</keyword>
<dbReference type="GeneID" id="63715646"/>
<dbReference type="PANTHER" id="PTHR12223">
    <property type="entry name" value="VESICULAR MANNOSE-BINDING LECTIN"/>
    <property type="match status" value="1"/>
</dbReference>
<keyword evidence="2 6" id="KW-0812">Transmembrane</keyword>
<dbReference type="GO" id="GO:0030134">
    <property type="term" value="C:COPII-coated ER to Golgi transport vesicle"/>
    <property type="evidence" value="ECO:0007669"/>
    <property type="project" value="TreeGrafter"/>
</dbReference>
<dbReference type="Proteomes" id="UP000076580">
    <property type="component" value="Chromosome 01"/>
</dbReference>
<dbReference type="RefSeq" id="XP_040661211.1">
    <property type="nucleotide sequence ID" value="XM_040800328.1"/>
</dbReference>
<dbReference type="GO" id="GO:0000139">
    <property type="term" value="C:Golgi membrane"/>
    <property type="evidence" value="ECO:0007669"/>
    <property type="project" value="TreeGrafter"/>
</dbReference>
<sequence length="647" mass="71166">MRAFGLPATLAALLAANLADAQSQYLVTDMSFGHAGTLSSADAHGKIKNFALSGKPIQPELLSNKVILTPVAPGNQRGAVWAENPLTRSTWSADVDFRVSGPERGGGSLNIWLARQGGVEVGTHSIHSVGKFDGFALVIDSSARHGGMVRGFLNDGSIDYSRLATVDAMPFGQCKYAYRNLGRPSQVKIIQSPKSFRVEIDSKLCFETNKVSVPAGNFFGITGASADNPDSIEVFKLVVLSESTVSGDGDAKPIPVKYATQQQQPPAVTPNKPNMAKAAAKVPADQPAEKFTSSKEQFEDLHNRLQSAMHQIADVHDSVLQKQQEEEQHHLDVKQAIDALRTQILRLQQSDLLLNRIKDLESEVHGLRTDLGSKFNAHDESFQGYLSHHHATLRNVVANSVPGHGKVIFFLIGSQMAVVGAYILYKKRKNNNNMKKFLPEQPGLKSEKELDGLESLAVMAAEAPYRVTGQLDLGRIEALLRVKGPAAEDDVRALREDPHTLCARVASNLVVNTIFQRARLSSSVFCRHQRFDQEQDKDKDKDKGLGGTEEATDGVLRTLFFDPTLTSSPGKVSWNDLLYAMASTDIFAAEKMYGSVWQFQRVDGLDQSRIQFHELHPLVKVPFTVVRSHGRRLNRSYGWTRATCIHK</sequence>
<feature type="signal peptide" evidence="7">
    <location>
        <begin position="1"/>
        <end position="21"/>
    </location>
</feature>
<dbReference type="InterPro" id="IPR051136">
    <property type="entry name" value="Intracellular_Lectin-GPT"/>
</dbReference>
<name>A0A151GXM7_DRECN</name>
<feature type="transmembrane region" description="Helical" evidence="6">
    <location>
        <begin position="407"/>
        <end position="425"/>
    </location>
</feature>
<evidence type="ECO:0000313" key="10">
    <source>
        <dbReference type="Proteomes" id="UP000076580"/>
    </source>
</evidence>
<dbReference type="GO" id="GO:0005537">
    <property type="term" value="F:D-mannose binding"/>
    <property type="evidence" value="ECO:0007669"/>
    <property type="project" value="TreeGrafter"/>
</dbReference>
<accession>A0A151GXM7</accession>
<dbReference type="GO" id="GO:0005789">
    <property type="term" value="C:endoplasmic reticulum membrane"/>
    <property type="evidence" value="ECO:0007669"/>
    <property type="project" value="TreeGrafter"/>
</dbReference>
<dbReference type="EMBL" id="LAYC01000001">
    <property type="protein sequence ID" value="KYK61859.1"/>
    <property type="molecule type" value="Genomic_DNA"/>
</dbReference>
<protein>
    <submittedName>
        <fullName evidence="9">Lectin family integral membrane protein</fullName>
    </submittedName>
</protein>
<dbReference type="InterPro" id="IPR005052">
    <property type="entry name" value="Lectin_leg"/>
</dbReference>
<dbReference type="CDD" id="cd06903">
    <property type="entry name" value="lectin_EMP46_EMP47"/>
    <property type="match status" value="1"/>
</dbReference>
<dbReference type="InterPro" id="IPR035661">
    <property type="entry name" value="EMP46/EMP47_N"/>
</dbReference>